<dbReference type="PROSITE" id="PS51186">
    <property type="entry name" value="GNAT"/>
    <property type="match status" value="1"/>
</dbReference>
<dbReference type="EMBL" id="JACHXW010000005">
    <property type="protein sequence ID" value="MBB3151934.1"/>
    <property type="molecule type" value="Genomic_DNA"/>
</dbReference>
<comment type="caution">
    <text evidence="2">The sequence shown here is derived from an EMBL/GenBank/DDBJ whole genome shotgun (WGS) entry which is preliminary data.</text>
</comment>
<dbReference type="CDD" id="cd04301">
    <property type="entry name" value="NAT_SF"/>
    <property type="match status" value="1"/>
</dbReference>
<dbReference type="Gene3D" id="3.40.630.30">
    <property type="match status" value="1"/>
</dbReference>
<evidence type="ECO:0000313" key="3">
    <source>
        <dbReference type="Proteomes" id="UP000518605"/>
    </source>
</evidence>
<proteinExistence type="predicted"/>
<dbReference type="GO" id="GO:0016747">
    <property type="term" value="F:acyltransferase activity, transferring groups other than amino-acyl groups"/>
    <property type="evidence" value="ECO:0007669"/>
    <property type="project" value="InterPro"/>
</dbReference>
<keyword evidence="2" id="KW-0689">Ribosomal protein</keyword>
<dbReference type="RefSeq" id="WP_246431693.1">
    <property type="nucleotide sequence ID" value="NZ_CBCSLB010000003.1"/>
</dbReference>
<organism evidence="2 3">
    <name type="scientific">Paenibacillus endophyticus</name>
    <dbReference type="NCBI Taxonomy" id="1294268"/>
    <lineage>
        <taxon>Bacteria</taxon>
        <taxon>Bacillati</taxon>
        <taxon>Bacillota</taxon>
        <taxon>Bacilli</taxon>
        <taxon>Bacillales</taxon>
        <taxon>Paenibacillaceae</taxon>
        <taxon>Paenibacillus</taxon>
    </lineage>
</organism>
<gene>
    <name evidence="2" type="ORF">FHS16_001980</name>
</gene>
<protein>
    <submittedName>
        <fullName evidence="2">Ribosomal protein S18 acetylase RimI-like enzyme</fullName>
    </submittedName>
</protein>
<evidence type="ECO:0000313" key="2">
    <source>
        <dbReference type="EMBL" id="MBB3151934.1"/>
    </source>
</evidence>
<dbReference type="InterPro" id="IPR016181">
    <property type="entry name" value="Acyl_CoA_acyltransferase"/>
</dbReference>
<dbReference type="Pfam" id="PF13673">
    <property type="entry name" value="Acetyltransf_10"/>
    <property type="match status" value="1"/>
</dbReference>
<dbReference type="AlphaFoldDB" id="A0A7W5C772"/>
<evidence type="ECO:0000259" key="1">
    <source>
        <dbReference type="PROSITE" id="PS51186"/>
    </source>
</evidence>
<sequence length="131" mass="14641">MINYYSDRMITAADLSLVFENSGIKRPFQDLARLEKMIEHADLIITAWDGSKLVGIARCLTDFVYCCYLSDLAVSRAYQRLGIGKQLVEHARAALGPSVSVVLLSAPTATEYYPRIGFTNTDKCFLIPRES</sequence>
<keyword evidence="2" id="KW-0687">Ribonucleoprotein</keyword>
<feature type="domain" description="N-acetyltransferase" evidence="1">
    <location>
        <begin position="5"/>
        <end position="131"/>
    </location>
</feature>
<dbReference type="SUPFAM" id="SSF55729">
    <property type="entry name" value="Acyl-CoA N-acyltransferases (Nat)"/>
    <property type="match status" value="1"/>
</dbReference>
<accession>A0A7W5C772</accession>
<reference evidence="2 3" key="1">
    <citation type="submission" date="2020-08" db="EMBL/GenBank/DDBJ databases">
        <title>Genomic Encyclopedia of Type Strains, Phase III (KMG-III): the genomes of soil and plant-associated and newly described type strains.</title>
        <authorList>
            <person name="Whitman W."/>
        </authorList>
    </citation>
    <scope>NUCLEOTIDE SEQUENCE [LARGE SCALE GENOMIC DNA]</scope>
    <source>
        <strain evidence="2 3">CECT 8234</strain>
    </source>
</reference>
<keyword evidence="3" id="KW-1185">Reference proteome</keyword>
<dbReference type="InterPro" id="IPR000182">
    <property type="entry name" value="GNAT_dom"/>
</dbReference>
<dbReference type="PANTHER" id="PTHR43233">
    <property type="entry name" value="FAMILY N-ACETYLTRANSFERASE, PUTATIVE (AFU_ORTHOLOGUE AFUA_6G03350)-RELATED"/>
    <property type="match status" value="1"/>
</dbReference>
<dbReference type="Proteomes" id="UP000518605">
    <property type="component" value="Unassembled WGS sequence"/>
</dbReference>
<name>A0A7W5C772_9BACL</name>
<dbReference type="PANTHER" id="PTHR43233:SF1">
    <property type="entry name" value="FAMILY N-ACETYLTRANSFERASE, PUTATIVE (AFU_ORTHOLOGUE AFUA_6G03350)-RELATED"/>
    <property type="match status" value="1"/>
</dbReference>
<dbReference type="InterPro" id="IPR053144">
    <property type="entry name" value="Acetyltransferase_Butenolide"/>
</dbReference>
<dbReference type="GO" id="GO:0005840">
    <property type="term" value="C:ribosome"/>
    <property type="evidence" value="ECO:0007669"/>
    <property type="project" value="UniProtKB-KW"/>
</dbReference>